<dbReference type="AlphaFoldDB" id="A0A837R8C7"/>
<accession>A0A837R8C7</accession>
<organism evidence="1 2">
    <name type="scientific">Lactiplantibacillus pentosus DSM 20314</name>
    <dbReference type="NCBI Taxonomy" id="1423791"/>
    <lineage>
        <taxon>Bacteria</taxon>
        <taxon>Bacillati</taxon>
        <taxon>Bacillota</taxon>
        <taxon>Bacilli</taxon>
        <taxon>Lactobacillales</taxon>
        <taxon>Lactobacillaceae</taxon>
        <taxon>Lactiplantibacillus</taxon>
    </lineage>
</organism>
<dbReference type="Proteomes" id="UP000051020">
    <property type="component" value="Unassembled WGS sequence"/>
</dbReference>
<protein>
    <submittedName>
        <fullName evidence="1">Uncharacterized protein</fullName>
    </submittedName>
</protein>
<sequence>MSAEIGGIENSERCLSDVLSTQISSSINGSKLKVRLKDQLPIFSGQLYPDRWLFICHSSGFPTGGAG</sequence>
<dbReference type="EMBL" id="AZCU01000013">
    <property type="protein sequence ID" value="KRK23836.1"/>
    <property type="molecule type" value="Genomic_DNA"/>
</dbReference>
<gene>
    <name evidence="1" type="ORF">FD24_GL000813</name>
</gene>
<evidence type="ECO:0000313" key="2">
    <source>
        <dbReference type="Proteomes" id="UP000051020"/>
    </source>
</evidence>
<proteinExistence type="predicted"/>
<reference evidence="1 2" key="1">
    <citation type="journal article" date="2015" name="Genome Announc.">
        <title>Expanding the biotechnology potential of lactobacilli through comparative genomics of 213 strains and associated genera.</title>
        <authorList>
            <person name="Sun Z."/>
            <person name="Harris H.M."/>
            <person name="McCann A."/>
            <person name="Guo C."/>
            <person name="Argimon S."/>
            <person name="Zhang W."/>
            <person name="Yang X."/>
            <person name="Jeffery I.B."/>
            <person name="Cooney J.C."/>
            <person name="Kagawa T.F."/>
            <person name="Liu W."/>
            <person name="Song Y."/>
            <person name="Salvetti E."/>
            <person name="Wrobel A."/>
            <person name="Rasinkangas P."/>
            <person name="Parkhill J."/>
            <person name="Rea M.C."/>
            <person name="O'Sullivan O."/>
            <person name="Ritari J."/>
            <person name="Douillard F.P."/>
            <person name="Paul Ross R."/>
            <person name="Yang R."/>
            <person name="Briner A.E."/>
            <person name="Felis G.E."/>
            <person name="de Vos W.M."/>
            <person name="Barrangou R."/>
            <person name="Klaenhammer T.R."/>
            <person name="Caufield P.W."/>
            <person name="Cui Y."/>
            <person name="Zhang H."/>
            <person name="O'Toole P.W."/>
        </authorList>
    </citation>
    <scope>NUCLEOTIDE SEQUENCE [LARGE SCALE GENOMIC DNA]</scope>
    <source>
        <strain evidence="1 2">DSM 20314</strain>
    </source>
</reference>
<evidence type="ECO:0000313" key="1">
    <source>
        <dbReference type="EMBL" id="KRK23836.1"/>
    </source>
</evidence>
<comment type="caution">
    <text evidence="1">The sequence shown here is derived from an EMBL/GenBank/DDBJ whole genome shotgun (WGS) entry which is preliminary data.</text>
</comment>
<name>A0A837R8C7_LACPE</name>